<accession>A0A6B3C4L6</accession>
<dbReference type="SUPFAM" id="SSF53474">
    <property type="entry name" value="alpha/beta-Hydrolases"/>
    <property type="match status" value="1"/>
</dbReference>
<dbReference type="PANTHER" id="PTHR11487:SF0">
    <property type="entry name" value="S-ACYL FATTY ACID SYNTHASE THIOESTERASE, MEDIUM CHAIN"/>
    <property type="match status" value="1"/>
</dbReference>
<dbReference type="GO" id="GO:0008610">
    <property type="term" value="P:lipid biosynthetic process"/>
    <property type="evidence" value="ECO:0007669"/>
    <property type="project" value="TreeGrafter"/>
</dbReference>
<evidence type="ECO:0000256" key="1">
    <source>
        <dbReference type="ARBA" id="ARBA00007169"/>
    </source>
</evidence>
<dbReference type="Pfam" id="PF00975">
    <property type="entry name" value="Thioesterase"/>
    <property type="match status" value="1"/>
</dbReference>
<dbReference type="Gene3D" id="2.30.110.10">
    <property type="entry name" value="Electron Transport, Fmn-binding Protein, Chain A"/>
    <property type="match status" value="1"/>
</dbReference>
<dbReference type="GO" id="GO:0016787">
    <property type="term" value="F:hydrolase activity"/>
    <property type="evidence" value="ECO:0007669"/>
    <property type="project" value="UniProtKB-KW"/>
</dbReference>
<evidence type="ECO:0000313" key="5">
    <source>
        <dbReference type="EMBL" id="NEC91725.1"/>
    </source>
</evidence>
<dbReference type="InterPro" id="IPR029058">
    <property type="entry name" value="AB_hydrolase_fold"/>
</dbReference>
<dbReference type="EMBL" id="JAAGLU010000047">
    <property type="protein sequence ID" value="NEC91725.1"/>
    <property type="molecule type" value="Genomic_DNA"/>
</dbReference>
<name>A0A6B3C4L6_9ACTN</name>
<dbReference type="SMART" id="SM00903">
    <property type="entry name" value="Flavin_Reduct"/>
    <property type="match status" value="1"/>
</dbReference>
<comment type="similarity">
    <text evidence="1">Belongs to the thioesterase family.</text>
</comment>
<dbReference type="SUPFAM" id="SSF50475">
    <property type="entry name" value="FMN-binding split barrel"/>
    <property type="match status" value="1"/>
</dbReference>
<protein>
    <submittedName>
        <fullName evidence="5">Alpha/beta fold hydrolase</fullName>
    </submittedName>
</protein>
<dbReference type="SMART" id="SM00824">
    <property type="entry name" value="PKS_TE"/>
    <property type="match status" value="1"/>
</dbReference>
<organism evidence="5">
    <name type="scientific">Streptomyces sp. SID12501</name>
    <dbReference type="NCBI Taxonomy" id="2706042"/>
    <lineage>
        <taxon>Bacteria</taxon>
        <taxon>Bacillati</taxon>
        <taxon>Actinomycetota</taxon>
        <taxon>Actinomycetes</taxon>
        <taxon>Kitasatosporales</taxon>
        <taxon>Streptomycetaceae</taxon>
        <taxon>Streptomyces</taxon>
    </lineage>
</organism>
<dbReference type="GO" id="GO:0010181">
    <property type="term" value="F:FMN binding"/>
    <property type="evidence" value="ECO:0007669"/>
    <property type="project" value="InterPro"/>
</dbReference>
<comment type="caution">
    <text evidence="5">The sequence shown here is derived from an EMBL/GenBank/DDBJ whole genome shotgun (WGS) entry which is preliminary data.</text>
</comment>
<dbReference type="InterPro" id="IPR001031">
    <property type="entry name" value="Thioesterase"/>
</dbReference>
<dbReference type="InterPro" id="IPR012223">
    <property type="entry name" value="TEII"/>
</dbReference>
<dbReference type="InterPro" id="IPR020802">
    <property type="entry name" value="TesA-like"/>
</dbReference>
<evidence type="ECO:0000259" key="4">
    <source>
        <dbReference type="SMART" id="SM00903"/>
    </source>
</evidence>
<dbReference type="InterPro" id="IPR012349">
    <property type="entry name" value="Split_barrel_FMN-bd"/>
</dbReference>
<dbReference type="RefSeq" id="WP_164322725.1">
    <property type="nucleotide sequence ID" value="NZ_JAAGLU010000047.1"/>
</dbReference>
<reference evidence="5" key="1">
    <citation type="submission" date="2020-01" db="EMBL/GenBank/DDBJ databases">
        <title>Insect and environment-associated Actinomycetes.</title>
        <authorList>
            <person name="Currrie C."/>
            <person name="Chevrette M."/>
            <person name="Carlson C."/>
            <person name="Stubbendieck R."/>
            <person name="Wendt-Pienkowski E."/>
        </authorList>
    </citation>
    <scope>NUCLEOTIDE SEQUENCE</scope>
    <source>
        <strain evidence="5">SID12501</strain>
    </source>
</reference>
<dbReference type="InterPro" id="IPR002563">
    <property type="entry name" value="Flavin_Rdtase-like_dom"/>
</dbReference>
<evidence type="ECO:0000259" key="3">
    <source>
        <dbReference type="SMART" id="SM00824"/>
    </source>
</evidence>
<feature type="domain" description="Flavin reductase like" evidence="4">
    <location>
        <begin position="254"/>
        <end position="396"/>
    </location>
</feature>
<dbReference type="Pfam" id="PF01613">
    <property type="entry name" value="Flavin_Reduct"/>
    <property type="match status" value="1"/>
</dbReference>
<dbReference type="AlphaFoldDB" id="A0A6B3C4L6"/>
<keyword evidence="2 5" id="KW-0378">Hydrolase</keyword>
<proteinExistence type="inferred from homology"/>
<dbReference type="PANTHER" id="PTHR11487">
    <property type="entry name" value="THIOESTERASE"/>
    <property type="match status" value="1"/>
</dbReference>
<dbReference type="GO" id="GO:0016646">
    <property type="term" value="F:oxidoreductase activity, acting on the CH-NH group of donors, NAD or NADP as acceptor"/>
    <property type="evidence" value="ECO:0007669"/>
    <property type="project" value="UniProtKB-ARBA"/>
</dbReference>
<feature type="domain" description="Thioesterase TesA-like" evidence="3">
    <location>
        <begin position="4"/>
        <end position="233"/>
    </location>
</feature>
<gene>
    <name evidence="5" type="ORF">G3I71_39385</name>
</gene>
<sequence length="412" mass="44073">MKLFCIPHAGGSARAFQPLAAALDPRIDVVPFQPAGRDGRHREQPYESFDAAVDDITALIEKEADGSPYAIYGHSLGGLFGYEAARRLTARGHRPPLHLFVSATRPPQRRYGGGGRPAIHTYPDLAFLGALAATGGVPEEFLRESDAVAYFTARIRGDYELYGQYRHCGPAPRLACPVTVVTGADDPVTSPHDVGLWADVTTGPVTHLELAGAGHFFLDSHTGPVVNRIHSALPERGAAKAERPLTQDDFREAMARLAAPVTVVTTIDGDGRPRSFTASAVCSLSAQPPLLLVCVNTGGSSHEAFTTADHFLVNVLDHEQASVARDFAQSDRRQAEAALVPLELGLPGLPDASARFACTRQQVLPGGDHSILIGRLESVALSDAPPLIHFHRGWHQPAPVPADRPPVLRSLV</sequence>
<dbReference type="Gene3D" id="3.40.50.1820">
    <property type="entry name" value="alpha/beta hydrolase"/>
    <property type="match status" value="1"/>
</dbReference>
<evidence type="ECO:0000256" key="2">
    <source>
        <dbReference type="ARBA" id="ARBA00022801"/>
    </source>
</evidence>